<dbReference type="EMBL" id="MHBW01000017">
    <property type="protein sequence ID" value="OGY09048.1"/>
    <property type="molecule type" value="Genomic_DNA"/>
</dbReference>
<dbReference type="PANTHER" id="PTHR39166">
    <property type="entry name" value="BLL1166 PROTEIN"/>
    <property type="match status" value="1"/>
</dbReference>
<reference evidence="1 2" key="1">
    <citation type="journal article" date="2016" name="Nat. Commun.">
        <title>Thousands of microbial genomes shed light on interconnected biogeochemical processes in an aquifer system.</title>
        <authorList>
            <person name="Anantharaman K."/>
            <person name="Brown C.T."/>
            <person name="Hug L.A."/>
            <person name="Sharon I."/>
            <person name="Castelle C.J."/>
            <person name="Probst A.J."/>
            <person name="Thomas B.C."/>
            <person name="Singh A."/>
            <person name="Wilkins M.J."/>
            <person name="Karaoz U."/>
            <person name="Brodie E.L."/>
            <person name="Williams K.H."/>
            <person name="Hubbard S.S."/>
            <person name="Banfield J.F."/>
        </authorList>
    </citation>
    <scope>NUCLEOTIDE SEQUENCE [LARGE SCALE GENOMIC DNA]</scope>
</reference>
<name>A0A1G1V100_9BACT</name>
<evidence type="ECO:0000313" key="1">
    <source>
        <dbReference type="EMBL" id="OGY09048.1"/>
    </source>
</evidence>
<proteinExistence type="predicted"/>
<dbReference type="STRING" id="1797513.A2782_00995"/>
<comment type="caution">
    <text evidence="1">The sequence shown here is derived from an EMBL/GenBank/DDBJ whole genome shotgun (WGS) entry which is preliminary data.</text>
</comment>
<evidence type="ECO:0000313" key="2">
    <source>
        <dbReference type="Proteomes" id="UP000177967"/>
    </source>
</evidence>
<protein>
    <recommendedName>
        <fullName evidence="3">Nucleotidyltransferase family protein</fullName>
    </recommendedName>
</protein>
<dbReference type="PANTHER" id="PTHR39166:SF1">
    <property type="entry name" value="BLL1166 PROTEIN"/>
    <property type="match status" value="1"/>
</dbReference>
<organism evidence="1 2">
    <name type="scientific">Candidatus Blackburnbacteria bacterium RIFCSPHIGHO2_01_FULL_43_15b</name>
    <dbReference type="NCBI Taxonomy" id="1797513"/>
    <lineage>
        <taxon>Bacteria</taxon>
        <taxon>Candidatus Blackburniibacteriota</taxon>
    </lineage>
</organism>
<accession>A0A1G1V100</accession>
<sequence length="205" mass="23809">MPNNNLYLNKPLEEQINNLCRILYESELISEALRLIPSLELPNWYLGAGCISQTVWNSLSDKEEPGYGIKDFDLVYFDDKDVSYEGEDKYIQKAKEIFKNFPHEVEIKNQARVHMWYEKKFGKKIEPFSSCEEAISTWPTTATAIGVRAVSPNNLSVFAPYGLHDLFGMIAKPNKVLVSREIYEEKSARWLKTWPQLKVVPWEQQ</sequence>
<dbReference type="AlphaFoldDB" id="A0A1G1V100"/>
<gene>
    <name evidence="1" type="ORF">A2782_00995</name>
</gene>
<evidence type="ECO:0008006" key="3">
    <source>
        <dbReference type="Google" id="ProtNLM"/>
    </source>
</evidence>
<dbReference type="Proteomes" id="UP000177967">
    <property type="component" value="Unassembled WGS sequence"/>
</dbReference>
<dbReference type="InterPro" id="IPR009267">
    <property type="entry name" value="NTP_transf_6"/>
</dbReference>
<dbReference type="Pfam" id="PF06042">
    <property type="entry name" value="NTP_transf_6"/>
    <property type="match status" value="1"/>
</dbReference>